<dbReference type="SUPFAM" id="SSF51445">
    <property type="entry name" value="(Trans)glycosidases"/>
    <property type="match status" value="1"/>
</dbReference>
<gene>
    <name evidence="1" type="ORF">K432DRAFT_402833</name>
</gene>
<evidence type="ECO:0000313" key="2">
    <source>
        <dbReference type="Proteomes" id="UP000250266"/>
    </source>
</evidence>
<keyword evidence="2" id="KW-1185">Reference proteome</keyword>
<reference evidence="1 2" key="1">
    <citation type="journal article" date="2016" name="Nat. Commun.">
        <title>Ectomycorrhizal ecology is imprinted in the genome of the dominant symbiotic fungus Cenococcum geophilum.</title>
        <authorList>
            <consortium name="DOE Joint Genome Institute"/>
            <person name="Peter M."/>
            <person name="Kohler A."/>
            <person name="Ohm R.A."/>
            <person name="Kuo A."/>
            <person name="Krutzmann J."/>
            <person name="Morin E."/>
            <person name="Arend M."/>
            <person name="Barry K.W."/>
            <person name="Binder M."/>
            <person name="Choi C."/>
            <person name="Clum A."/>
            <person name="Copeland A."/>
            <person name="Grisel N."/>
            <person name="Haridas S."/>
            <person name="Kipfer T."/>
            <person name="LaButti K."/>
            <person name="Lindquist E."/>
            <person name="Lipzen A."/>
            <person name="Maire R."/>
            <person name="Meier B."/>
            <person name="Mihaltcheva S."/>
            <person name="Molinier V."/>
            <person name="Murat C."/>
            <person name="Poggeler S."/>
            <person name="Quandt C.A."/>
            <person name="Sperisen C."/>
            <person name="Tritt A."/>
            <person name="Tisserant E."/>
            <person name="Crous P.W."/>
            <person name="Henrissat B."/>
            <person name="Nehls U."/>
            <person name="Egli S."/>
            <person name="Spatafora J.W."/>
            <person name="Grigoriev I.V."/>
            <person name="Martin F.M."/>
        </authorList>
    </citation>
    <scope>NUCLEOTIDE SEQUENCE [LARGE SCALE GENOMIC DNA]</scope>
    <source>
        <strain evidence="1 2">CBS 459.81</strain>
    </source>
</reference>
<dbReference type="OrthoDB" id="1887033at2759"/>
<proteinExistence type="predicted"/>
<dbReference type="Gene3D" id="3.20.20.80">
    <property type="entry name" value="Glycosidases"/>
    <property type="match status" value="1"/>
</dbReference>
<name>A0A8E2JHI3_9PEZI</name>
<dbReference type="GO" id="GO:0016787">
    <property type="term" value="F:hydrolase activity"/>
    <property type="evidence" value="ECO:0007669"/>
    <property type="project" value="UniProtKB-KW"/>
</dbReference>
<dbReference type="InterPro" id="IPR017853">
    <property type="entry name" value="GH"/>
</dbReference>
<sequence length="187" mass="21291">MSFETTKTTMTRRYGFGSNSLAASIGALKPCMTEAAIRHVDPHRILWLDGNTFTMQWEFFTKASPNCVYALHSYTYIASSLDDKQQSRHYLPSFLVESSRTPIWNGGFGLVYVNSALDANAEDINAARYNVLGAQLDIYNKHKIHWNISTIKDWLARKRKLQLDAWGRYPSKELDAVMNPLYSCGPE</sequence>
<dbReference type="AlphaFoldDB" id="A0A8E2JHI3"/>
<organism evidence="1 2">
    <name type="scientific">Lepidopterella palustris CBS 459.81</name>
    <dbReference type="NCBI Taxonomy" id="1314670"/>
    <lineage>
        <taxon>Eukaryota</taxon>
        <taxon>Fungi</taxon>
        <taxon>Dikarya</taxon>
        <taxon>Ascomycota</taxon>
        <taxon>Pezizomycotina</taxon>
        <taxon>Dothideomycetes</taxon>
        <taxon>Pleosporomycetidae</taxon>
        <taxon>Mytilinidiales</taxon>
        <taxon>Argynnaceae</taxon>
        <taxon>Lepidopterella</taxon>
    </lineage>
</organism>
<accession>A0A8E2JHI3</accession>
<keyword evidence="1" id="KW-0378">Hydrolase</keyword>
<dbReference type="Proteomes" id="UP000250266">
    <property type="component" value="Unassembled WGS sequence"/>
</dbReference>
<dbReference type="EMBL" id="KV744885">
    <property type="protein sequence ID" value="OCK82532.1"/>
    <property type="molecule type" value="Genomic_DNA"/>
</dbReference>
<protein>
    <submittedName>
        <fullName evidence="1">Glycoside hydrolase family 5 protein</fullName>
    </submittedName>
</protein>
<evidence type="ECO:0000313" key="1">
    <source>
        <dbReference type="EMBL" id="OCK82532.1"/>
    </source>
</evidence>